<organism evidence="1 2">
    <name type="scientific">Apiospora marii</name>
    <dbReference type="NCBI Taxonomy" id="335849"/>
    <lineage>
        <taxon>Eukaryota</taxon>
        <taxon>Fungi</taxon>
        <taxon>Dikarya</taxon>
        <taxon>Ascomycota</taxon>
        <taxon>Pezizomycotina</taxon>
        <taxon>Sordariomycetes</taxon>
        <taxon>Xylariomycetidae</taxon>
        <taxon>Amphisphaeriales</taxon>
        <taxon>Apiosporaceae</taxon>
        <taxon>Apiospora</taxon>
    </lineage>
</organism>
<protein>
    <submittedName>
        <fullName evidence="1">Uncharacterized protein</fullName>
    </submittedName>
</protein>
<keyword evidence="2" id="KW-1185">Reference proteome</keyword>
<dbReference type="EMBL" id="JAQQWI010000001">
    <property type="protein sequence ID" value="KAK8040391.1"/>
    <property type="molecule type" value="Genomic_DNA"/>
</dbReference>
<comment type="caution">
    <text evidence="1">The sequence shown here is derived from an EMBL/GenBank/DDBJ whole genome shotgun (WGS) entry which is preliminary data.</text>
</comment>
<proteinExistence type="predicted"/>
<reference evidence="1 2" key="1">
    <citation type="submission" date="2023-01" db="EMBL/GenBank/DDBJ databases">
        <title>Analysis of 21 Apiospora genomes using comparative genomics revels a genus with tremendous synthesis potential of carbohydrate active enzymes and secondary metabolites.</title>
        <authorList>
            <person name="Sorensen T."/>
        </authorList>
    </citation>
    <scope>NUCLEOTIDE SEQUENCE [LARGE SCALE GENOMIC DNA]</scope>
    <source>
        <strain evidence="1 2">CBS 20057</strain>
    </source>
</reference>
<evidence type="ECO:0000313" key="2">
    <source>
        <dbReference type="Proteomes" id="UP001396898"/>
    </source>
</evidence>
<evidence type="ECO:0000313" key="1">
    <source>
        <dbReference type="EMBL" id="KAK8040391.1"/>
    </source>
</evidence>
<accession>A0ABR1T1D3</accession>
<dbReference type="Proteomes" id="UP001396898">
    <property type="component" value="Unassembled WGS sequence"/>
</dbReference>
<sequence>MHAEVLRASRSRLALNVRWRGVGLLRRVLCGAPIKYREDAAAKPSRLQLALSRGRAPSRKAGLACTFRCYY</sequence>
<gene>
    <name evidence="1" type="ORF">PG991_000179</name>
</gene>
<name>A0ABR1T1D3_9PEZI</name>